<organism evidence="5 6">
    <name type="scientific">Pseudocercospora eumusae</name>
    <dbReference type="NCBI Taxonomy" id="321146"/>
    <lineage>
        <taxon>Eukaryota</taxon>
        <taxon>Fungi</taxon>
        <taxon>Dikarya</taxon>
        <taxon>Ascomycota</taxon>
        <taxon>Pezizomycotina</taxon>
        <taxon>Dothideomycetes</taxon>
        <taxon>Dothideomycetidae</taxon>
        <taxon>Mycosphaerellales</taxon>
        <taxon>Mycosphaerellaceae</taxon>
        <taxon>Pseudocercospora</taxon>
    </lineage>
</organism>
<dbReference type="Proteomes" id="UP000070133">
    <property type="component" value="Unassembled WGS sequence"/>
</dbReference>
<feature type="domain" description="PcRGLX/YetA-like C-terminal alpha/alpha toroid" evidence="4">
    <location>
        <begin position="483"/>
        <end position="908"/>
    </location>
</feature>
<protein>
    <recommendedName>
        <fullName evidence="7">Alpha-L-rhamnosidase six-hairpin glycosidase domain-containing protein</fullName>
    </recommendedName>
</protein>
<feature type="domain" description="PcRGLX/YetA-like N-terminal RIFT barrel" evidence="2">
    <location>
        <begin position="24"/>
        <end position="98"/>
    </location>
</feature>
<dbReference type="EMBL" id="LFZN01000218">
    <property type="protein sequence ID" value="KXS95397.1"/>
    <property type="molecule type" value="Genomic_DNA"/>
</dbReference>
<feature type="chain" id="PRO_5007806303" description="Alpha-L-rhamnosidase six-hairpin glycosidase domain-containing protein" evidence="1">
    <location>
        <begin position="19"/>
        <end position="910"/>
    </location>
</feature>
<dbReference type="InterPro" id="IPR048330">
    <property type="entry name" value="PcRGLX/YetA_2nd"/>
</dbReference>
<feature type="domain" description="PcRGLX/YetA-like central beta-sandwich" evidence="3">
    <location>
        <begin position="111"/>
        <end position="477"/>
    </location>
</feature>
<dbReference type="Pfam" id="PF21346">
    <property type="entry name" value="PcRGLX_3rd"/>
    <property type="match status" value="1"/>
</dbReference>
<evidence type="ECO:0000313" key="6">
    <source>
        <dbReference type="Proteomes" id="UP000070133"/>
    </source>
</evidence>
<dbReference type="AlphaFoldDB" id="A0A139GYV5"/>
<dbReference type="InterPro" id="IPR045793">
    <property type="entry name" value="PcRGLX/YetA-like"/>
</dbReference>
<evidence type="ECO:0000259" key="4">
    <source>
        <dbReference type="Pfam" id="PF21346"/>
    </source>
</evidence>
<dbReference type="InterPro" id="IPR048329">
    <property type="entry name" value="PcRGLX_1st"/>
</dbReference>
<evidence type="ECO:0000259" key="2">
    <source>
        <dbReference type="Pfam" id="PF19501"/>
    </source>
</evidence>
<proteinExistence type="predicted"/>
<dbReference type="InterPro" id="IPR048331">
    <property type="entry name" value="PcRGLX/YetA_3rd"/>
</dbReference>
<dbReference type="Pfam" id="PF19501">
    <property type="entry name" value="PcRGLX_1st"/>
    <property type="match status" value="1"/>
</dbReference>
<reference evidence="5 6" key="1">
    <citation type="submission" date="2015-07" db="EMBL/GenBank/DDBJ databases">
        <title>Comparative genomics of the Sigatoka disease complex on banana suggests a link between parallel evolutionary changes in Pseudocercospora fijiensis and Pseudocercospora eumusae and increased virulence on the banana host.</title>
        <authorList>
            <person name="Chang T.-C."/>
            <person name="Salvucci A."/>
            <person name="Crous P.W."/>
            <person name="Stergiopoulos I."/>
        </authorList>
    </citation>
    <scope>NUCLEOTIDE SEQUENCE [LARGE SCALE GENOMIC DNA]</scope>
    <source>
        <strain evidence="5 6">CBS 114824</strain>
    </source>
</reference>
<dbReference type="PANTHER" id="PTHR40081:SF1">
    <property type="entry name" value="TAT PATHWAY SIGNAL SEQUENCE DOMAIN PROTEIN"/>
    <property type="match status" value="1"/>
</dbReference>
<gene>
    <name evidence="5" type="ORF">AC578_1896</name>
</gene>
<accession>A0A139GYV5</accession>
<keyword evidence="6" id="KW-1185">Reference proteome</keyword>
<sequence length="910" mass="101446">MFPTAYFSYLALSTIVSCTSTSQSVNVKWLGQSPTYHSGTTFGLPWARGQHYANTTHFSSTEDLSSWITAYWPDDSIKWTGHAVPASNRVPDQYTITASNAVPSGKHSSSIVVTQTDDEVLVDTGKITATFAKTGSVFVKSLVTAAGKTVGENGSLVLHSQSDIASDIEARPTKDISYHSFGSSIHNVTVDEGSQRTLVVVRGNHAETSDGNHISWLPFVLRFYLYANSDAIRVIHSLVFDGNSSSDFLTGIGIRFQVPLGKEEHYNRHIRLAGVDGGLLSEAVQGITGLRRDPGSEARTAQFEGLETPNISTWDTRVSSRMQWIPTWNDYSLTQLSPDGFTLRKRTKAGQSWVKIPGSTRSGGLGYLGGATQGGLAVGLRDFWKRYPTGLDIKNAATDSGEIIVWIYSPAAEPLDLRPYHDGLGQDSYEEQLDALEITYEDYERGFDTPYGIARTSELFIYAFDKTPSQDHLSTLTNHTNNPPVLFAEPEYIASTKAIGTYWTPPPPSSNSTALTARIESNLDFLIKFYQDQVEQRRWYGFLDFGDFMHTYDTDRHTWRYDIGGYAWDNSELSPDLFLWTYFLRTGREDVYRFAEAQTRHTSEVDIYHIGQWKGLGTRHGVQHWSDSAKQARIAQPQYRKIFYFITGGDERVGELLEETLDTDLTYQTLDPNRKVRTDGWTPSPHEPATISLGTDWSALAASWLIEWERRGTRWREARKKLTNTILGIAGLKNGFVTGSALYDAFDDGRLSPPPRDPRNSGTVAVSHLSAAFGLAEVVAEILEFLGPDSDLPRGFEEAWLDYCVFYRAEAQQQVARYGVSWEGNILRQGHSRLLAWAAWKTGNGTLAERAWREFEADGLNGTEVWERTRVGGSAVLGPVDEVAWLSTNDAAQYGLAAIVNLAYIPQYIH</sequence>
<evidence type="ECO:0000313" key="5">
    <source>
        <dbReference type="EMBL" id="KXS95397.1"/>
    </source>
</evidence>
<comment type="caution">
    <text evidence="5">The sequence shown here is derived from an EMBL/GenBank/DDBJ whole genome shotgun (WGS) entry which is preliminary data.</text>
</comment>
<dbReference type="Pfam" id="PF21345">
    <property type="entry name" value="PcRGLX_2nd"/>
    <property type="match status" value="1"/>
</dbReference>
<feature type="signal peptide" evidence="1">
    <location>
        <begin position="1"/>
        <end position="18"/>
    </location>
</feature>
<evidence type="ECO:0008006" key="7">
    <source>
        <dbReference type="Google" id="ProtNLM"/>
    </source>
</evidence>
<keyword evidence="1" id="KW-0732">Signal</keyword>
<evidence type="ECO:0000259" key="3">
    <source>
        <dbReference type="Pfam" id="PF21345"/>
    </source>
</evidence>
<dbReference type="PANTHER" id="PTHR40081">
    <property type="entry name" value="CONCANAVALIN A-LIKE LECTIN/GLUCANASE"/>
    <property type="match status" value="1"/>
</dbReference>
<name>A0A139GYV5_9PEZI</name>
<dbReference type="OrthoDB" id="4798501at2759"/>
<evidence type="ECO:0000256" key="1">
    <source>
        <dbReference type="SAM" id="SignalP"/>
    </source>
</evidence>